<proteinExistence type="predicted"/>
<keyword evidence="3" id="KW-1185">Reference proteome</keyword>
<accession>A0AA35WR71</accession>
<dbReference type="Proteomes" id="UP001174909">
    <property type="component" value="Unassembled WGS sequence"/>
</dbReference>
<evidence type="ECO:0000256" key="1">
    <source>
        <dbReference type="SAM" id="MobiDB-lite"/>
    </source>
</evidence>
<protein>
    <submittedName>
        <fullName evidence="2">Uncharacterized protein</fullName>
    </submittedName>
</protein>
<evidence type="ECO:0000313" key="2">
    <source>
        <dbReference type="EMBL" id="CAI8030833.1"/>
    </source>
</evidence>
<comment type="caution">
    <text evidence="2">The sequence shown here is derived from an EMBL/GenBank/DDBJ whole genome shotgun (WGS) entry which is preliminary data.</text>
</comment>
<gene>
    <name evidence="2" type="ORF">GBAR_LOCUS17487</name>
</gene>
<dbReference type="AlphaFoldDB" id="A0AA35WR71"/>
<dbReference type="EMBL" id="CASHTH010002502">
    <property type="protein sequence ID" value="CAI8030833.1"/>
    <property type="molecule type" value="Genomic_DNA"/>
</dbReference>
<reference evidence="2" key="1">
    <citation type="submission" date="2023-03" db="EMBL/GenBank/DDBJ databases">
        <authorList>
            <person name="Steffen K."/>
            <person name="Cardenas P."/>
        </authorList>
    </citation>
    <scope>NUCLEOTIDE SEQUENCE</scope>
</reference>
<feature type="non-terminal residue" evidence="2">
    <location>
        <position position="229"/>
    </location>
</feature>
<evidence type="ECO:0000313" key="3">
    <source>
        <dbReference type="Proteomes" id="UP001174909"/>
    </source>
</evidence>
<feature type="region of interest" description="Disordered" evidence="1">
    <location>
        <begin position="194"/>
        <end position="229"/>
    </location>
</feature>
<organism evidence="2 3">
    <name type="scientific">Geodia barretti</name>
    <name type="common">Barrett's horny sponge</name>
    <dbReference type="NCBI Taxonomy" id="519541"/>
    <lineage>
        <taxon>Eukaryota</taxon>
        <taxon>Metazoa</taxon>
        <taxon>Porifera</taxon>
        <taxon>Demospongiae</taxon>
        <taxon>Heteroscleromorpha</taxon>
        <taxon>Tetractinellida</taxon>
        <taxon>Astrophorina</taxon>
        <taxon>Geodiidae</taxon>
        <taxon>Geodia</taxon>
    </lineage>
</organism>
<feature type="compositionally biased region" description="Polar residues" evidence="1">
    <location>
        <begin position="211"/>
        <end position="229"/>
    </location>
</feature>
<name>A0AA35WR71_GEOBA</name>
<sequence>MPVDQLMNLCLAIADGKVSLGTFHFNEVDVLHKRLQDIYEAAPLSSLLAAQFLNHMSIIRDMWEILARLSPCGGPLVLAVLRDNSVRDFVVSFSPILGTLLARVGQQVEGGALEGGDTAVCSLQELAVALLASLVSVAHFLFWQKGEATSLEWLCRDIHTAFSGRSLCSISNSPLLLTALLKASCCLQDYTTAQDSPSQRPFLSPGGAPSNFLSSPRSNGSSGAVRTHS</sequence>